<evidence type="ECO:0000313" key="2">
    <source>
        <dbReference type="Proteomes" id="UP000275069"/>
    </source>
</evidence>
<dbReference type="KEGG" id="gry:D7I44_01880"/>
<dbReference type="Proteomes" id="UP000275069">
    <property type="component" value="Chromosome"/>
</dbReference>
<name>A0A387BN37_9MICO</name>
<dbReference type="AlphaFoldDB" id="A0A387BN37"/>
<protein>
    <submittedName>
        <fullName evidence="1">Uncharacterized protein</fullName>
    </submittedName>
</protein>
<gene>
    <name evidence="1" type="ORF">D7I44_01880</name>
</gene>
<accession>A0A387BN37</accession>
<organism evidence="1 2">
    <name type="scientific">Gryllotalpicola protaetiae</name>
    <dbReference type="NCBI Taxonomy" id="2419771"/>
    <lineage>
        <taxon>Bacteria</taxon>
        <taxon>Bacillati</taxon>
        <taxon>Actinomycetota</taxon>
        <taxon>Actinomycetes</taxon>
        <taxon>Micrococcales</taxon>
        <taxon>Microbacteriaceae</taxon>
        <taxon>Gryllotalpicola</taxon>
    </lineage>
</organism>
<keyword evidence="2" id="KW-1185">Reference proteome</keyword>
<evidence type="ECO:0000313" key="1">
    <source>
        <dbReference type="EMBL" id="AYG02407.1"/>
    </source>
</evidence>
<dbReference type="RefSeq" id="WP_120787941.1">
    <property type="nucleotide sequence ID" value="NZ_CP032624.1"/>
</dbReference>
<reference evidence="1 2" key="1">
    <citation type="submission" date="2018-09" db="EMBL/GenBank/DDBJ databases">
        <title>Genome sequencing of strain 2DFW10M-5.</title>
        <authorList>
            <person name="Heo J."/>
            <person name="Kim S.-J."/>
            <person name="Kwon S.-W."/>
        </authorList>
    </citation>
    <scope>NUCLEOTIDE SEQUENCE [LARGE SCALE GENOMIC DNA]</scope>
    <source>
        <strain evidence="1 2">2DFW10M-5</strain>
    </source>
</reference>
<sequence>MDDIRLAAARNLAQTLSEMIGAPIALTWRALTCGEAEDFAALLRAFGHGDAAADLIAEHAEADGEGDWHYPPDGA</sequence>
<proteinExistence type="predicted"/>
<dbReference type="EMBL" id="CP032624">
    <property type="protein sequence ID" value="AYG02407.1"/>
    <property type="molecule type" value="Genomic_DNA"/>
</dbReference>